<dbReference type="Gene3D" id="1.10.1740.10">
    <property type="match status" value="1"/>
</dbReference>
<evidence type="ECO:0000313" key="1">
    <source>
        <dbReference type="EMBL" id="SVA16197.1"/>
    </source>
</evidence>
<feature type="non-terminal residue" evidence="1">
    <location>
        <position position="1"/>
    </location>
</feature>
<dbReference type="EMBL" id="UINC01004695">
    <property type="protein sequence ID" value="SVA16197.1"/>
    <property type="molecule type" value="Genomic_DNA"/>
</dbReference>
<dbReference type="AlphaFoldDB" id="A0A381TN31"/>
<reference evidence="1" key="1">
    <citation type="submission" date="2018-05" db="EMBL/GenBank/DDBJ databases">
        <authorList>
            <person name="Lanie J.A."/>
            <person name="Ng W.-L."/>
            <person name="Kazmierczak K.M."/>
            <person name="Andrzejewski T.M."/>
            <person name="Davidsen T.M."/>
            <person name="Wayne K.J."/>
            <person name="Tettelin H."/>
            <person name="Glass J.I."/>
            <person name="Rusch D."/>
            <person name="Podicherti R."/>
            <person name="Tsui H.-C.T."/>
            <person name="Winkler M.E."/>
        </authorList>
    </citation>
    <scope>NUCLEOTIDE SEQUENCE</scope>
</reference>
<protein>
    <recommendedName>
        <fullName evidence="2">RNA polymerase sigma-70 region 4 domain-containing protein</fullName>
    </recommendedName>
</protein>
<evidence type="ECO:0008006" key="2">
    <source>
        <dbReference type="Google" id="ProtNLM"/>
    </source>
</evidence>
<name>A0A381TN31_9ZZZZ</name>
<proteinExistence type="predicted"/>
<organism evidence="1">
    <name type="scientific">marine metagenome</name>
    <dbReference type="NCBI Taxonomy" id="408172"/>
    <lineage>
        <taxon>unclassified sequences</taxon>
        <taxon>metagenomes</taxon>
        <taxon>ecological metagenomes</taxon>
    </lineage>
</organism>
<accession>A0A381TN31</accession>
<sequence length="277" mass="31632">VKQFQSDFGDLITQQYAKCIEFSGDLDVSFDEYSQKLLDSLTAIHGELVVKDELSQMITYINGIHNNDLYLAIGLCKGNETAWSEFDNRFNSKIIQYALLYTKNESQADDIKLGLKGSLFLESPKTGKSKIASFNGRGSLSSWLKVVIFRDVLSSQKESKVSSLDSIVFGIEDESLADDDMKNLEEIVAAGFKKLNQEEKSLLRDYFILRKRENELANRLEVHVSTISRRLKKICDELLNHFNRIADEKYGLDKDQFKELLNQFDQSWQNSIAKILG</sequence>
<gene>
    <name evidence="1" type="ORF">METZ01_LOCUS69051</name>
</gene>